<dbReference type="EMBL" id="FMYM01000002">
    <property type="protein sequence ID" value="SDB86430.1"/>
    <property type="molecule type" value="Genomic_DNA"/>
</dbReference>
<feature type="chain" id="PRO_5038816902" description="DUF4363 family protein" evidence="1">
    <location>
        <begin position="23"/>
        <end position="119"/>
    </location>
</feature>
<keyword evidence="3" id="KW-1185">Reference proteome</keyword>
<organism evidence="2 3">
    <name type="scientific">Shouchella lonarensis</name>
    <dbReference type="NCBI Taxonomy" id="1464122"/>
    <lineage>
        <taxon>Bacteria</taxon>
        <taxon>Bacillati</taxon>
        <taxon>Bacillota</taxon>
        <taxon>Bacilli</taxon>
        <taxon>Bacillales</taxon>
        <taxon>Bacillaceae</taxon>
        <taxon>Shouchella</taxon>
    </lineage>
</organism>
<evidence type="ECO:0008006" key="4">
    <source>
        <dbReference type="Google" id="ProtNLM"/>
    </source>
</evidence>
<evidence type="ECO:0000313" key="3">
    <source>
        <dbReference type="Proteomes" id="UP000242662"/>
    </source>
</evidence>
<accession>A0A1G6GWK3</accession>
<dbReference type="AlphaFoldDB" id="A0A1G6GWK3"/>
<evidence type="ECO:0000313" key="2">
    <source>
        <dbReference type="EMBL" id="SDB86430.1"/>
    </source>
</evidence>
<proteinExistence type="predicted"/>
<keyword evidence="1" id="KW-0732">Signal</keyword>
<dbReference type="Proteomes" id="UP000242662">
    <property type="component" value="Unassembled WGS sequence"/>
</dbReference>
<feature type="signal peptide" evidence="1">
    <location>
        <begin position="1"/>
        <end position="22"/>
    </location>
</feature>
<name>A0A1G6GWK3_9BACI</name>
<dbReference type="PROSITE" id="PS51257">
    <property type="entry name" value="PROKAR_LIPOPROTEIN"/>
    <property type="match status" value="1"/>
</dbReference>
<reference evidence="3" key="1">
    <citation type="submission" date="2016-09" db="EMBL/GenBank/DDBJ databases">
        <authorList>
            <person name="Varghese N."/>
            <person name="Submissions S."/>
        </authorList>
    </citation>
    <scope>NUCLEOTIDE SEQUENCE [LARGE SCALE GENOMIC DNA]</scope>
    <source>
        <strain evidence="3">25nlg</strain>
    </source>
</reference>
<evidence type="ECO:0000256" key="1">
    <source>
        <dbReference type="SAM" id="SignalP"/>
    </source>
</evidence>
<dbReference type="RefSeq" id="WP_176763758.1">
    <property type="nucleotide sequence ID" value="NZ_FMYM01000002.1"/>
</dbReference>
<protein>
    <recommendedName>
        <fullName evidence="4">DUF4363 family protein</fullName>
    </recommendedName>
</protein>
<gene>
    <name evidence="2" type="ORF">SAMN05421737_102110</name>
</gene>
<sequence>MKKTRYLLGALFLILFLSGCNVGDLFKTDRDEALFTAVTEMKQHVEKEEWMTVRAKMDTFQTNYDNQKWKMQLLGELEDYHDIELEIKHFYISAEEEDAFECLIGLEQIAYRLHTIYTL</sequence>